<gene>
    <name evidence="2" type="ORF">GCK72_020467</name>
</gene>
<organism evidence="2 3">
    <name type="scientific">Caenorhabditis remanei</name>
    <name type="common">Caenorhabditis vulgaris</name>
    <dbReference type="NCBI Taxonomy" id="31234"/>
    <lineage>
        <taxon>Eukaryota</taxon>
        <taxon>Metazoa</taxon>
        <taxon>Ecdysozoa</taxon>
        <taxon>Nematoda</taxon>
        <taxon>Chromadorea</taxon>
        <taxon>Rhabditida</taxon>
        <taxon>Rhabditina</taxon>
        <taxon>Rhabditomorpha</taxon>
        <taxon>Rhabditoidea</taxon>
        <taxon>Rhabditidae</taxon>
        <taxon>Peloderinae</taxon>
        <taxon>Caenorhabditis</taxon>
    </lineage>
</organism>
<dbReference type="Proteomes" id="UP000483820">
    <property type="component" value="Chromosome V"/>
</dbReference>
<comment type="caution">
    <text evidence="2">The sequence shown here is derived from an EMBL/GenBank/DDBJ whole genome shotgun (WGS) entry which is preliminary data.</text>
</comment>
<evidence type="ECO:0000259" key="1">
    <source>
        <dbReference type="Pfam" id="PF01827"/>
    </source>
</evidence>
<evidence type="ECO:0000313" key="3">
    <source>
        <dbReference type="Proteomes" id="UP000483820"/>
    </source>
</evidence>
<dbReference type="InterPro" id="IPR002900">
    <property type="entry name" value="DUF38/FTH_CAE_spp"/>
</dbReference>
<sequence length="170" mass="20197">MSILPYIDQKAIKSLLIYHYGVKKELDIDDLTDMGFWWNLEEIEISNFYIPAETLKKFTHFSRAETTVKTLRPEDLEMLKVALLNSPHFKRFTLYYEEGDDDEMFEQFGEPYIETGLWGKNQKEWYFWNRNANSALSMTPSRGFSTKIAFARIPFSSIPESYLMQNELRF</sequence>
<dbReference type="PANTHER" id="PTHR23015">
    <property type="entry name" value="UNCHARACTERIZED C.ELEGANS PROTEIN"/>
    <property type="match status" value="1"/>
</dbReference>
<dbReference type="CTD" id="9820168"/>
<reference evidence="2 3" key="1">
    <citation type="submission" date="2019-12" db="EMBL/GenBank/DDBJ databases">
        <title>Chromosome-level assembly of the Caenorhabditis remanei genome.</title>
        <authorList>
            <person name="Teterina A.A."/>
            <person name="Willis J.H."/>
            <person name="Phillips P.C."/>
        </authorList>
    </citation>
    <scope>NUCLEOTIDE SEQUENCE [LARGE SCALE GENOMIC DNA]</scope>
    <source>
        <strain evidence="2 3">PX506</strain>
        <tissue evidence="2">Whole organism</tissue>
    </source>
</reference>
<evidence type="ECO:0000313" key="2">
    <source>
        <dbReference type="EMBL" id="KAF1753910.1"/>
    </source>
</evidence>
<proteinExistence type="predicted"/>
<dbReference type="Pfam" id="PF01827">
    <property type="entry name" value="FTH"/>
    <property type="match status" value="1"/>
</dbReference>
<dbReference type="PANTHER" id="PTHR23015:SF4">
    <property type="entry name" value="DUF38 DOMAIN-CONTAINING PROTEIN-RELATED"/>
    <property type="match status" value="1"/>
</dbReference>
<dbReference type="InterPro" id="IPR040161">
    <property type="entry name" value="FB224"/>
</dbReference>
<dbReference type="EMBL" id="WUAV01000005">
    <property type="protein sequence ID" value="KAF1753910.1"/>
    <property type="molecule type" value="Genomic_DNA"/>
</dbReference>
<dbReference type="RefSeq" id="XP_053582501.1">
    <property type="nucleotide sequence ID" value="XM_053733588.1"/>
</dbReference>
<dbReference type="GeneID" id="9820168"/>
<dbReference type="AlphaFoldDB" id="A0A6A5GFK8"/>
<feature type="domain" description="DUF38" evidence="1">
    <location>
        <begin position="1"/>
        <end position="109"/>
    </location>
</feature>
<name>A0A6A5GFK8_CAERE</name>
<accession>A0A6A5GFK8</accession>
<dbReference type="KEGG" id="crq:GCK72_020467"/>
<protein>
    <recommendedName>
        <fullName evidence="1">DUF38 domain-containing protein</fullName>
    </recommendedName>
</protein>